<accession>A0A5B7KIQ5</accession>
<dbReference type="EMBL" id="VSRR010152549">
    <property type="protein sequence ID" value="MPD06697.1"/>
    <property type="molecule type" value="Genomic_DNA"/>
</dbReference>
<gene>
    <name evidence="1" type="ORF">E2C01_102521</name>
</gene>
<name>A0A5B7KIQ5_PORTR</name>
<comment type="caution">
    <text evidence="1">The sequence shown here is derived from an EMBL/GenBank/DDBJ whole genome shotgun (WGS) entry which is preliminary data.</text>
</comment>
<keyword evidence="2" id="KW-1185">Reference proteome</keyword>
<organism evidence="1 2">
    <name type="scientific">Portunus trituberculatus</name>
    <name type="common">Swimming crab</name>
    <name type="synonym">Neptunus trituberculatus</name>
    <dbReference type="NCBI Taxonomy" id="210409"/>
    <lineage>
        <taxon>Eukaryota</taxon>
        <taxon>Metazoa</taxon>
        <taxon>Ecdysozoa</taxon>
        <taxon>Arthropoda</taxon>
        <taxon>Crustacea</taxon>
        <taxon>Multicrustacea</taxon>
        <taxon>Malacostraca</taxon>
        <taxon>Eumalacostraca</taxon>
        <taxon>Eucarida</taxon>
        <taxon>Decapoda</taxon>
        <taxon>Pleocyemata</taxon>
        <taxon>Brachyura</taxon>
        <taxon>Eubrachyura</taxon>
        <taxon>Portunoidea</taxon>
        <taxon>Portunidae</taxon>
        <taxon>Portuninae</taxon>
        <taxon>Portunus</taxon>
    </lineage>
</organism>
<reference evidence="1 2" key="1">
    <citation type="submission" date="2019-05" db="EMBL/GenBank/DDBJ databases">
        <title>Another draft genome of Portunus trituberculatus and its Hox gene families provides insights of decapod evolution.</title>
        <authorList>
            <person name="Jeong J.-H."/>
            <person name="Song I."/>
            <person name="Kim S."/>
            <person name="Choi T."/>
            <person name="Kim D."/>
            <person name="Ryu S."/>
            <person name="Kim W."/>
        </authorList>
    </citation>
    <scope>NUCLEOTIDE SEQUENCE [LARGE SCALE GENOMIC DNA]</scope>
    <source>
        <tissue evidence="1">Muscle</tissue>
    </source>
</reference>
<evidence type="ECO:0000313" key="1">
    <source>
        <dbReference type="EMBL" id="MPD06697.1"/>
    </source>
</evidence>
<dbReference type="AlphaFoldDB" id="A0A5B7KIQ5"/>
<proteinExistence type="predicted"/>
<dbReference type="Proteomes" id="UP000324222">
    <property type="component" value="Unassembled WGS sequence"/>
</dbReference>
<evidence type="ECO:0000313" key="2">
    <source>
        <dbReference type="Proteomes" id="UP000324222"/>
    </source>
</evidence>
<sequence>MKVLAGPLLDCTLTCIAGVMISQLSNSQPLQLVSLVAMAELRTQISVHLSVQLCPAYEYI</sequence>
<protein>
    <submittedName>
        <fullName evidence="1">Uncharacterized protein</fullName>
    </submittedName>
</protein>